<keyword evidence="4" id="KW-1185">Reference proteome</keyword>
<feature type="region of interest" description="Disordered" evidence="1">
    <location>
        <begin position="1120"/>
        <end position="1148"/>
    </location>
</feature>
<feature type="compositionally biased region" description="Basic and acidic residues" evidence="1">
    <location>
        <begin position="479"/>
        <end position="489"/>
    </location>
</feature>
<feature type="compositionally biased region" description="Polar residues" evidence="1">
    <location>
        <begin position="911"/>
        <end position="933"/>
    </location>
</feature>
<dbReference type="RefSeq" id="XP_053018471.1">
    <property type="nucleotide sequence ID" value="XM_053167234.1"/>
</dbReference>
<feature type="compositionally biased region" description="Polar residues" evidence="1">
    <location>
        <begin position="782"/>
        <end position="852"/>
    </location>
</feature>
<feature type="region of interest" description="Disordered" evidence="1">
    <location>
        <begin position="327"/>
        <end position="355"/>
    </location>
</feature>
<evidence type="ECO:0000256" key="1">
    <source>
        <dbReference type="SAM" id="MobiDB-lite"/>
    </source>
</evidence>
<feature type="transmembrane region" description="Helical" evidence="2">
    <location>
        <begin position="29"/>
        <end position="51"/>
    </location>
</feature>
<keyword evidence="2" id="KW-1133">Transmembrane helix</keyword>
<feature type="compositionally biased region" description="Polar residues" evidence="1">
    <location>
        <begin position="949"/>
        <end position="960"/>
    </location>
</feature>
<keyword evidence="2" id="KW-0812">Transmembrane</keyword>
<dbReference type="Proteomes" id="UP001164743">
    <property type="component" value="Chromosome 3A"/>
</dbReference>
<feature type="compositionally biased region" description="Basic and acidic residues" evidence="1">
    <location>
        <begin position="703"/>
        <end position="715"/>
    </location>
</feature>
<name>A0ABY7CFJ5_9BASI</name>
<sequence length="1323" mass="145987">MLDRLSNISLSSIRPTLSFSSMMNVMKSFIVLVFDYFLIHILVITVGSTSADSPSNRSTKSPSSGGLPSCQTYALTKRSITGVLDACDSSQAAPRAALHTDARVAKLPDVPKPAELAAPKGRFEFDGDHKSEELSDEEVILANNLPSPTPVSTIHKSEPSVDPSIQCHWEDQSGSSDFKSQKSQGHFKARWEEIVKAQNSRPISTASVNQEVTFKSVQDLKLPFEIPPKPGGNSIANMEKPYSIALKQLRENGHRWRDDWITHRPNHPPRNGFHFQPRRPGIKFRDAWIKDLEDEKPLESKKFIPGKIPKSSIPQDRLVEEDTLIGKLSNHQEKEHVNTQKNSRKLGPGERVGQGVPLTKATALLLKEVETKPHQPNPIVEKVEPAEESNPIGLSRKEEENVSSKETGRGTRLLNEIAGETESENSLNTVEIKQDPVIEKEVAPSRESPNQQEEKDPKPQETGIQADHGSGVADEVPEKEEAKTEFHEIDIEEPQPNSMAGKGLTEENSSPQIPAEDTLNVANPPPREMEESSAEKDDEPFTSPLSGIEEALARKDDIPSTAQEGHENPHVHNREIPEVGGSGLAHPLQIEDSDPDPNPRDTSPRTHQEAEAEAETPPQMQEFYPELSDRKTDRDLTPQDTASVLRNAHMEDADTYLPGEPPITWEHQQPAGEPPVENQDVTSGLKASPLVSQKSISLSAAPEVHEAPASRKDDSPTPEPVAAEAEIIEGPFLPSFESHVDGNAPSFPGTQHVESKYLAENLGSPSAKGVEGAHQNPLRLLAQSTDIPSLSSESLETPAQSEKTYDPTSDSDTPLPVSQTDEFSNSVPQAHADSTPQKVAGENSLTIASTRQVDAEGTASRLSLFSQANQRPSLFPSSKPETQILGGASSIRSLRSKTGRLSRGFSRLRPSGSQKDLSKTSGSTNLSSQSAESQIARRKPVGLPDIVTNFEQSVHTSPNKESQKNLNQDHPKQSEEDAGKTMDSSRMNLDASPEKGSVSPLFESQATKDMFSIPQGLKRIIPRKREEPPLPIDPSKPIKDVLEAFKKTHMYDSPPSSPVDGIKARNSPCFSVLKNSPRGSPRRSGPNSPSKRVGFMNKDGTDSRTQVTKEKSKFYVEAMKASDGSSAPPHQPPVVDAVPHHQKSMSRAKSAYIKVSSPRIGGLGVFDSRMKLERAYSVNTLDKTDLSSKENAFEGSTPREKLKPLNLMLSMTFRDKPRSRRPRQRVPYYRRKADIIADKKRRPPLEKSKTPRKPRSSTPNHYKDLPAIRKSDMNLHQAKVFIRRLRRFTWKQVIPVLFTQPNLKVNLMYHGSLLPINYISQQL</sequence>
<feature type="compositionally biased region" description="Basic and acidic residues" evidence="1">
    <location>
        <begin position="1099"/>
        <end position="1108"/>
    </location>
</feature>
<feature type="compositionally biased region" description="Basic and acidic residues" evidence="1">
    <location>
        <begin position="627"/>
        <end position="637"/>
    </location>
</feature>
<protein>
    <submittedName>
        <fullName evidence="3">Uncharacterized protein</fullName>
    </submittedName>
</protein>
<feature type="region of interest" description="Disordered" evidence="1">
    <location>
        <begin position="1214"/>
        <end position="1265"/>
    </location>
</feature>
<feature type="compositionally biased region" description="Basic and acidic residues" evidence="1">
    <location>
        <begin position="961"/>
        <end position="980"/>
    </location>
</feature>
<evidence type="ECO:0000256" key="2">
    <source>
        <dbReference type="SAM" id="Phobius"/>
    </source>
</evidence>
<feature type="compositionally biased region" description="Basic and acidic residues" evidence="1">
    <location>
        <begin position="432"/>
        <end position="444"/>
    </location>
</feature>
<dbReference type="GeneID" id="77808129"/>
<feature type="compositionally biased region" description="Basic and acidic residues" evidence="1">
    <location>
        <begin position="395"/>
        <end position="409"/>
    </location>
</feature>
<evidence type="ECO:0000313" key="3">
    <source>
        <dbReference type="EMBL" id="WAQ82916.1"/>
    </source>
</evidence>
<feature type="region of interest" description="Disordered" evidence="1">
    <location>
        <begin position="49"/>
        <end position="68"/>
    </location>
</feature>
<feature type="region of interest" description="Disordered" evidence="1">
    <location>
        <begin position="368"/>
        <end position="1037"/>
    </location>
</feature>
<feature type="compositionally biased region" description="Low complexity" evidence="1">
    <location>
        <begin position="53"/>
        <end position="64"/>
    </location>
</feature>
<feature type="compositionally biased region" description="Polar residues" evidence="1">
    <location>
        <begin position="860"/>
        <end position="881"/>
    </location>
</feature>
<proteinExistence type="predicted"/>
<feature type="compositionally biased region" description="Basic and acidic residues" evidence="1">
    <location>
        <begin position="597"/>
        <end position="610"/>
    </location>
</feature>
<feature type="compositionally biased region" description="Basic and acidic residues" evidence="1">
    <location>
        <begin position="551"/>
        <end position="577"/>
    </location>
</feature>
<evidence type="ECO:0000313" key="4">
    <source>
        <dbReference type="Proteomes" id="UP001164743"/>
    </source>
</evidence>
<feature type="compositionally biased region" description="Basic and acidic residues" evidence="1">
    <location>
        <begin position="1231"/>
        <end position="1249"/>
    </location>
</feature>
<reference evidence="3" key="1">
    <citation type="submission" date="2022-10" db="EMBL/GenBank/DDBJ databases">
        <title>Puccinia triticina Genome sequencing and assembly.</title>
        <authorList>
            <person name="Li C."/>
        </authorList>
    </citation>
    <scope>NUCLEOTIDE SEQUENCE</scope>
    <source>
        <strain evidence="3">Pt15</strain>
    </source>
</reference>
<feature type="compositionally biased region" description="Basic residues" evidence="1">
    <location>
        <begin position="1217"/>
        <end position="1230"/>
    </location>
</feature>
<accession>A0ABY7CFJ5</accession>
<feature type="compositionally biased region" description="Low complexity" evidence="1">
    <location>
        <begin position="1074"/>
        <end position="1092"/>
    </location>
</feature>
<feature type="region of interest" description="Disordered" evidence="1">
    <location>
        <begin position="1049"/>
        <end position="1108"/>
    </location>
</feature>
<dbReference type="EMBL" id="CP110423">
    <property type="protein sequence ID" value="WAQ82916.1"/>
    <property type="molecule type" value="Genomic_DNA"/>
</dbReference>
<gene>
    <name evidence="3" type="ORF">PtA15_3A281</name>
</gene>
<keyword evidence="2" id="KW-0472">Membrane</keyword>
<organism evidence="3 4">
    <name type="scientific">Puccinia triticina</name>
    <dbReference type="NCBI Taxonomy" id="208348"/>
    <lineage>
        <taxon>Eukaryota</taxon>
        <taxon>Fungi</taxon>
        <taxon>Dikarya</taxon>
        <taxon>Basidiomycota</taxon>
        <taxon>Pucciniomycotina</taxon>
        <taxon>Pucciniomycetes</taxon>
        <taxon>Pucciniales</taxon>
        <taxon>Pucciniaceae</taxon>
        <taxon>Puccinia</taxon>
    </lineage>
</organism>